<protein>
    <submittedName>
        <fullName evidence="2">Uncharacterized protein</fullName>
    </submittedName>
</protein>
<dbReference type="KEGG" id="nall:PP769_01560"/>
<evidence type="ECO:0000313" key="3">
    <source>
        <dbReference type="Proteomes" id="UP001302719"/>
    </source>
</evidence>
<organism evidence="2 3">
    <name type="scientific">Candidatus Nitrospira allomarina</name>
    <dbReference type="NCBI Taxonomy" id="3020900"/>
    <lineage>
        <taxon>Bacteria</taxon>
        <taxon>Pseudomonadati</taxon>
        <taxon>Nitrospirota</taxon>
        <taxon>Nitrospiria</taxon>
        <taxon>Nitrospirales</taxon>
        <taxon>Nitrospiraceae</taxon>
        <taxon>Nitrospira</taxon>
    </lineage>
</organism>
<dbReference type="AlphaFoldDB" id="A0AA96GBE9"/>
<feature type="compositionally biased region" description="Polar residues" evidence="1">
    <location>
        <begin position="1"/>
        <end position="18"/>
    </location>
</feature>
<name>A0AA96GBE9_9BACT</name>
<dbReference type="EMBL" id="CP116967">
    <property type="protein sequence ID" value="WNM58476.1"/>
    <property type="molecule type" value="Genomic_DNA"/>
</dbReference>
<gene>
    <name evidence="2" type="ORF">PP769_01560</name>
</gene>
<sequence>MVTGLRKNSTISLSTWGQRGTAGLVEEWEPRIPIPEEKPQTRRRSSIYNPGPIESNTEEENLK</sequence>
<accession>A0AA96GBE9</accession>
<feature type="compositionally biased region" description="Basic and acidic residues" evidence="1">
    <location>
        <begin position="28"/>
        <end position="40"/>
    </location>
</feature>
<reference evidence="2 3" key="1">
    <citation type="submission" date="2023-01" db="EMBL/GenBank/DDBJ databases">
        <title>Cultivation and genomic characterization of new, ubiquitous marine nitrite-oxidizing bacteria from the Nitrospirales.</title>
        <authorList>
            <person name="Mueller A.J."/>
            <person name="Daebeler A."/>
            <person name="Herbold C.W."/>
            <person name="Kirkegaard R.H."/>
            <person name="Daims H."/>
        </authorList>
    </citation>
    <scope>NUCLEOTIDE SEQUENCE [LARGE SCALE GENOMIC DNA]</scope>
    <source>
        <strain evidence="2 3">VA</strain>
    </source>
</reference>
<dbReference type="RefSeq" id="WP_312644364.1">
    <property type="nucleotide sequence ID" value="NZ_CP116967.1"/>
</dbReference>
<proteinExistence type="predicted"/>
<keyword evidence="3" id="KW-1185">Reference proteome</keyword>
<dbReference type="Proteomes" id="UP001302719">
    <property type="component" value="Chromosome"/>
</dbReference>
<evidence type="ECO:0000256" key="1">
    <source>
        <dbReference type="SAM" id="MobiDB-lite"/>
    </source>
</evidence>
<feature type="region of interest" description="Disordered" evidence="1">
    <location>
        <begin position="1"/>
        <end position="63"/>
    </location>
</feature>
<evidence type="ECO:0000313" key="2">
    <source>
        <dbReference type="EMBL" id="WNM58476.1"/>
    </source>
</evidence>